<comment type="caution">
    <text evidence="2">The sequence shown here is derived from an EMBL/GenBank/DDBJ whole genome shotgun (WGS) entry which is preliminary data.</text>
</comment>
<keyword evidence="1" id="KW-0064">Aspartyl protease</keyword>
<dbReference type="PROSITE" id="PS00141">
    <property type="entry name" value="ASP_PROTEASE"/>
    <property type="match status" value="1"/>
</dbReference>
<feature type="non-terminal residue" evidence="2">
    <location>
        <position position="181"/>
    </location>
</feature>
<dbReference type="InterPro" id="IPR021109">
    <property type="entry name" value="Peptidase_aspartic_dom_sf"/>
</dbReference>
<dbReference type="EMBL" id="MU168400">
    <property type="protein sequence ID" value="KAG0138857.1"/>
    <property type="molecule type" value="Genomic_DNA"/>
</dbReference>
<name>A0A9P6N702_9BASI</name>
<keyword evidence="1" id="KW-0645">Protease</keyword>
<evidence type="ECO:0000313" key="2">
    <source>
        <dbReference type="EMBL" id="KAG0138857.1"/>
    </source>
</evidence>
<keyword evidence="3" id="KW-1185">Reference proteome</keyword>
<dbReference type="InterPro" id="IPR001969">
    <property type="entry name" value="Aspartic_peptidase_AS"/>
</dbReference>
<dbReference type="Gene3D" id="2.40.70.10">
    <property type="entry name" value="Acid Proteases"/>
    <property type="match status" value="1"/>
</dbReference>
<dbReference type="AlphaFoldDB" id="A0A9P6N702"/>
<dbReference type="SUPFAM" id="SSF50630">
    <property type="entry name" value="Acid proteases"/>
    <property type="match status" value="1"/>
</dbReference>
<gene>
    <name evidence="2" type="ORF">CROQUDRAFT_16587</name>
</gene>
<accession>A0A9P6N702</accession>
<sequence length="181" mass="20436">MIETSFHEDCEIAQLQAEALMPCLGNKDNMSKHTTDAKLVGIRPPIGKAHRLGHHFITQVIIEGQEVPLLLDTGASCSVVGRRYLAEKFPDWKKHMIDCSNMTFSGCATHLVPLGVIPKYTIIPHVSGNVRIFPEFVVMDNVKANYFILGAEFLNMYGINIYHSKEKYFTINDNMHKKFAI</sequence>
<protein>
    <submittedName>
        <fullName evidence="2">Uncharacterized protein</fullName>
    </submittedName>
</protein>
<proteinExistence type="predicted"/>
<reference evidence="2" key="1">
    <citation type="submission" date="2013-11" db="EMBL/GenBank/DDBJ databases">
        <title>Genome sequence of the fusiform rust pathogen reveals effectors for host alternation and coevolution with pine.</title>
        <authorList>
            <consortium name="DOE Joint Genome Institute"/>
            <person name="Smith K."/>
            <person name="Pendleton A."/>
            <person name="Kubisiak T."/>
            <person name="Anderson C."/>
            <person name="Salamov A."/>
            <person name="Aerts A."/>
            <person name="Riley R."/>
            <person name="Clum A."/>
            <person name="Lindquist E."/>
            <person name="Ence D."/>
            <person name="Campbell M."/>
            <person name="Kronenberg Z."/>
            <person name="Feau N."/>
            <person name="Dhillon B."/>
            <person name="Hamelin R."/>
            <person name="Burleigh J."/>
            <person name="Smith J."/>
            <person name="Yandell M."/>
            <person name="Nelson C."/>
            <person name="Grigoriev I."/>
            <person name="Davis J."/>
        </authorList>
    </citation>
    <scope>NUCLEOTIDE SEQUENCE</scope>
    <source>
        <strain evidence="2">G11</strain>
    </source>
</reference>
<evidence type="ECO:0000313" key="3">
    <source>
        <dbReference type="Proteomes" id="UP000886653"/>
    </source>
</evidence>
<dbReference type="GO" id="GO:0006508">
    <property type="term" value="P:proteolysis"/>
    <property type="evidence" value="ECO:0007669"/>
    <property type="project" value="InterPro"/>
</dbReference>
<dbReference type="OrthoDB" id="3250101at2759"/>
<organism evidence="2 3">
    <name type="scientific">Cronartium quercuum f. sp. fusiforme G11</name>
    <dbReference type="NCBI Taxonomy" id="708437"/>
    <lineage>
        <taxon>Eukaryota</taxon>
        <taxon>Fungi</taxon>
        <taxon>Dikarya</taxon>
        <taxon>Basidiomycota</taxon>
        <taxon>Pucciniomycotina</taxon>
        <taxon>Pucciniomycetes</taxon>
        <taxon>Pucciniales</taxon>
        <taxon>Coleosporiaceae</taxon>
        <taxon>Cronartium</taxon>
    </lineage>
</organism>
<dbReference type="Proteomes" id="UP000886653">
    <property type="component" value="Unassembled WGS sequence"/>
</dbReference>
<dbReference type="GO" id="GO:0004190">
    <property type="term" value="F:aspartic-type endopeptidase activity"/>
    <property type="evidence" value="ECO:0007669"/>
    <property type="project" value="UniProtKB-KW"/>
</dbReference>
<keyword evidence="1" id="KW-0378">Hydrolase</keyword>
<evidence type="ECO:0000256" key="1">
    <source>
        <dbReference type="ARBA" id="ARBA00022750"/>
    </source>
</evidence>